<name>A0A0C2SNM9_AMAMK</name>
<sequence length="64" mass="7432">MIFTKRAKRIGLLFSTAELDYTLDPQYISDFPDIKSGDEVFSDGYRAYQSPARDTIEQEYAHHL</sequence>
<protein>
    <submittedName>
        <fullName evidence="1">Uncharacterized protein</fullName>
    </submittedName>
</protein>
<gene>
    <name evidence="1" type="ORF">M378DRAFT_162699</name>
</gene>
<dbReference type="OrthoDB" id="3054060at2759"/>
<dbReference type="InParanoid" id="A0A0C2SNM9"/>
<dbReference type="AlphaFoldDB" id="A0A0C2SNM9"/>
<dbReference type="HOGENOM" id="CLU_2867196_0_0_1"/>
<organism evidence="1 2">
    <name type="scientific">Amanita muscaria (strain Koide BX008)</name>
    <dbReference type="NCBI Taxonomy" id="946122"/>
    <lineage>
        <taxon>Eukaryota</taxon>
        <taxon>Fungi</taxon>
        <taxon>Dikarya</taxon>
        <taxon>Basidiomycota</taxon>
        <taxon>Agaricomycotina</taxon>
        <taxon>Agaricomycetes</taxon>
        <taxon>Agaricomycetidae</taxon>
        <taxon>Agaricales</taxon>
        <taxon>Pluteineae</taxon>
        <taxon>Amanitaceae</taxon>
        <taxon>Amanita</taxon>
    </lineage>
</organism>
<dbReference type="STRING" id="946122.A0A0C2SNM9"/>
<dbReference type="Proteomes" id="UP000054549">
    <property type="component" value="Unassembled WGS sequence"/>
</dbReference>
<evidence type="ECO:0000313" key="2">
    <source>
        <dbReference type="Proteomes" id="UP000054549"/>
    </source>
</evidence>
<reference evidence="1 2" key="1">
    <citation type="submission" date="2014-04" db="EMBL/GenBank/DDBJ databases">
        <title>Evolutionary Origins and Diversification of the Mycorrhizal Mutualists.</title>
        <authorList>
            <consortium name="DOE Joint Genome Institute"/>
            <consortium name="Mycorrhizal Genomics Consortium"/>
            <person name="Kohler A."/>
            <person name="Kuo A."/>
            <person name="Nagy L.G."/>
            <person name="Floudas D."/>
            <person name="Copeland A."/>
            <person name="Barry K.W."/>
            <person name="Cichocki N."/>
            <person name="Veneault-Fourrey C."/>
            <person name="LaButti K."/>
            <person name="Lindquist E.A."/>
            <person name="Lipzen A."/>
            <person name="Lundell T."/>
            <person name="Morin E."/>
            <person name="Murat C."/>
            <person name="Riley R."/>
            <person name="Ohm R."/>
            <person name="Sun H."/>
            <person name="Tunlid A."/>
            <person name="Henrissat B."/>
            <person name="Grigoriev I.V."/>
            <person name="Hibbett D.S."/>
            <person name="Martin F."/>
        </authorList>
    </citation>
    <scope>NUCLEOTIDE SEQUENCE [LARGE SCALE GENOMIC DNA]</scope>
    <source>
        <strain evidence="1 2">Koide BX008</strain>
    </source>
</reference>
<keyword evidence="2" id="KW-1185">Reference proteome</keyword>
<accession>A0A0C2SNM9</accession>
<evidence type="ECO:0000313" key="1">
    <source>
        <dbReference type="EMBL" id="KIL64850.1"/>
    </source>
</evidence>
<proteinExistence type="predicted"/>
<dbReference type="EMBL" id="KN818246">
    <property type="protein sequence ID" value="KIL64850.1"/>
    <property type="molecule type" value="Genomic_DNA"/>
</dbReference>